<reference evidence="1 2" key="1">
    <citation type="submission" date="2017-03" db="EMBL/GenBank/DDBJ databases">
        <authorList>
            <person name="Afonso C.L."/>
            <person name="Miller P.J."/>
            <person name="Scott M.A."/>
            <person name="Spackman E."/>
            <person name="Goraichik I."/>
            <person name="Dimitrov K.M."/>
            <person name="Suarez D.L."/>
            <person name="Swayne D.E."/>
        </authorList>
    </citation>
    <scope>NUCLEOTIDE SEQUENCE [LARGE SCALE GENOMIC DNA]</scope>
    <source>
        <strain evidence="1 2">CECT 8110</strain>
    </source>
</reference>
<dbReference type="RefSeq" id="WP_085815798.1">
    <property type="nucleotide sequence ID" value="NZ_FWFU01000001.1"/>
</dbReference>
<keyword evidence="2" id="KW-1185">Reference proteome</keyword>
<dbReference type="AlphaFoldDB" id="A0A1X6Y5I0"/>
<organism evidence="1 2">
    <name type="scientific">Roseovarius halotolerans</name>
    <dbReference type="NCBI Taxonomy" id="505353"/>
    <lineage>
        <taxon>Bacteria</taxon>
        <taxon>Pseudomonadati</taxon>
        <taxon>Pseudomonadota</taxon>
        <taxon>Alphaproteobacteria</taxon>
        <taxon>Rhodobacterales</taxon>
        <taxon>Roseobacteraceae</taxon>
        <taxon>Roseovarius</taxon>
    </lineage>
</organism>
<proteinExistence type="predicted"/>
<protein>
    <submittedName>
        <fullName evidence="1">Uncharacterized protein</fullName>
    </submittedName>
</protein>
<dbReference type="EMBL" id="FWFU01000001">
    <property type="protein sequence ID" value="SLN11023.1"/>
    <property type="molecule type" value="Genomic_DNA"/>
</dbReference>
<gene>
    <name evidence="1" type="ORF">ROH8110_00050</name>
</gene>
<sequence>MLRRIKIARAWRTVHDTGVNAYQENEITGERRVIASGSGYQPVNIGWLRGDVDDPTVSAMPALPSGGSVISK</sequence>
<evidence type="ECO:0000313" key="2">
    <source>
        <dbReference type="Proteomes" id="UP000193207"/>
    </source>
</evidence>
<dbReference type="Proteomes" id="UP000193207">
    <property type="component" value="Unassembled WGS sequence"/>
</dbReference>
<accession>A0A1X6Y5I0</accession>
<name>A0A1X6Y5I0_9RHOB</name>
<evidence type="ECO:0000313" key="1">
    <source>
        <dbReference type="EMBL" id="SLN11023.1"/>
    </source>
</evidence>